<dbReference type="OMA" id="ENTICAC"/>
<keyword evidence="10" id="KW-0539">Nucleus</keyword>
<evidence type="ECO:0000256" key="10">
    <source>
        <dbReference type="ARBA" id="ARBA00023242"/>
    </source>
</evidence>
<evidence type="ECO:0000313" key="13">
    <source>
        <dbReference type="EMBL" id="RKP21445.1"/>
    </source>
</evidence>
<dbReference type="OrthoDB" id="284275at2759"/>
<dbReference type="Gene3D" id="3.40.50.410">
    <property type="entry name" value="von Willebrand factor, type A domain"/>
    <property type="match status" value="1"/>
</dbReference>
<dbReference type="Proteomes" id="UP000281549">
    <property type="component" value="Unassembled WGS sequence"/>
</dbReference>
<evidence type="ECO:0000256" key="5">
    <source>
        <dbReference type="ARBA" id="ARBA00022771"/>
    </source>
</evidence>
<name>A0A075AU85_ROZAC</name>
<dbReference type="EMBL" id="ML004954">
    <property type="protein sequence ID" value="RKP21445.1"/>
    <property type="molecule type" value="Genomic_DNA"/>
</dbReference>
<evidence type="ECO:0000256" key="2">
    <source>
        <dbReference type="ARBA" id="ARBA00006092"/>
    </source>
</evidence>
<keyword evidence="9" id="KW-0234">DNA repair</keyword>
<dbReference type="HOGENOM" id="CLU_028556_3_1_1"/>
<evidence type="ECO:0000313" key="12">
    <source>
        <dbReference type="EMBL" id="EPZ33710.1"/>
    </source>
</evidence>
<dbReference type="Proteomes" id="UP000030755">
    <property type="component" value="Unassembled WGS sequence"/>
</dbReference>
<evidence type="ECO:0000256" key="6">
    <source>
        <dbReference type="ARBA" id="ARBA00022833"/>
    </source>
</evidence>
<sequence length="267" mass="30325">MLTNEDSTNYSWEESYKRSWDALKEDEKGSLKSAIANLELQRHLRLKKRQTQSIQRGLIRFLYICVDLSYSLMEKDFIPSRFSCLKSALQNFVTEFFDQNPISQLGIIIMRDGVAKKIVEMTGTPEKLMKEISDFPEPFGEMSIFNALDLATKSLNIIGSQGSKEIVLVYSSLTSTDPSDIFDILPLMKSSQIRSSYISMSAELKICKTLAKETNGEFHVCVDEHHLKDIFMSMIIPPPTTVVKKASLLQMGFPLQLSSQDHSLCSW</sequence>
<dbReference type="Pfam" id="PF04056">
    <property type="entry name" value="Ssl1"/>
    <property type="match status" value="1"/>
</dbReference>
<dbReference type="SMART" id="SM00327">
    <property type="entry name" value="VWA"/>
    <property type="match status" value="1"/>
</dbReference>
<comment type="similarity">
    <text evidence="2">Belongs to the GTF2H2 family.</text>
</comment>
<comment type="subcellular location">
    <subcellularLocation>
        <location evidence="1">Nucleus</location>
    </subcellularLocation>
</comment>
<dbReference type="SUPFAM" id="SSF53300">
    <property type="entry name" value="vWA-like"/>
    <property type="match status" value="1"/>
</dbReference>
<dbReference type="PROSITE" id="PS50234">
    <property type="entry name" value="VWFA"/>
    <property type="match status" value="1"/>
</dbReference>
<dbReference type="InterPro" id="IPR036465">
    <property type="entry name" value="vWFA_dom_sf"/>
</dbReference>
<gene>
    <name evidence="12" type="ORF">O9G_000486</name>
    <name evidence="13" type="ORF">ROZALSC1DRAFT_27145</name>
</gene>
<proteinExistence type="inferred from homology"/>
<dbReference type="PANTHER" id="PTHR12695:SF2">
    <property type="entry name" value="GENERAL TRANSCRIPTION FACTOR IIH SUBUNIT 2-RELATED"/>
    <property type="match status" value="1"/>
</dbReference>
<keyword evidence="8" id="KW-0804">Transcription</keyword>
<keyword evidence="6" id="KW-0862">Zinc</keyword>
<dbReference type="FunFam" id="3.40.50.410:FF:000015">
    <property type="entry name" value="General transcription factor IIH subunit 2"/>
    <property type="match status" value="1"/>
</dbReference>
<accession>A0A075AU85</accession>
<evidence type="ECO:0000256" key="8">
    <source>
        <dbReference type="ARBA" id="ARBA00023163"/>
    </source>
</evidence>
<dbReference type="GO" id="GO:0008270">
    <property type="term" value="F:zinc ion binding"/>
    <property type="evidence" value="ECO:0007669"/>
    <property type="project" value="UniProtKB-KW"/>
</dbReference>
<feature type="domain" description="VWFA" evidence="11">
    <location>
        <begin position="61"/>
        <end position="235"/>
    </location>
</feature>
<evidence type="ECO:0000313" key="14">
    <source>
        <dbReference type="Proteomes" id="UP000030755"/>
    </source>
</evidence>
<dbReference type="InterPro" id="IPR002035">
    <property type="entry name" value="VWF_A"/>
</dbReference>
<evidence type="ECO:0000313" key="15">
    <source>
        <dbReference type="Proteomes" id="UP000281549"/>
    </source>
</evidence>
<keyword evidence="7" id="KW-0805">Transcription regulation</keyword>
<evidence type="ECO:0000256" key="1">
    <source>
        <dbReference type="ARBA" id="ARBA00004123"/>
    </source>
</evidence>
<keyword evidence="4" id="KW-0227">DNA damage</keyword>
<keyword evidence="3" id="KW-0479">Metal-binding</keyword>
<dbReference type="InterPro" id="IPR007198">
    <property type="entry name" value="Ssl1-like"/>
</dbReference>
<dbReference type="GO" id="GO:0005675">
    <property type="term" value="C:transcription factor TFIIH holo complex"/>
    <property type="evidence" value="ECO:0007669"/>
    <property type="project" value="TreeGrafter"/>
</dbReference>
<evidence type="ECO:0000256" key="7">
    <source>
        <dbReference type="ARBA" id="ARBA00023015"/>
    </source>
</evidence>
<keyword evidence="14" id="KW-1185">Reference proteome</keyword>
<evidence type="ECO:0000256" key="9">
    <source>
        <dbReference type="ARBA" id="ARBA00023204"/>
    </source>
</evidence>
<evidence type="ECO:0000259" key="11">
    <source>
        <dbReference type="PROSITE" id="PS50234"/>
    </source>
</evidence>
<dbReference type="EMBL" id="KE561047">
    <property type="protein sequence ID" value="EPZ33710.1"/>
    <property type="molecule type" value="Genomic_DNA"/>
</dbReference>
<evidence type="ECO:0000256" key="3">
    <source>
        <dbReference type="ARBA" id="ARBA00022723"/>
    </source>
</evidence>
<protein>
    <submittedName>
        <fullName evidence="12">Ssl1-like domain-containing protein</fullName>
    </submittedName>
    <submittedName>
        <fullName evidence="13">Ssl1-like protein</fullName>
    </submittedName>
</protein>
<reference evidence="12 14" key="1">
    <citation type="journal article" date="2013" name="Curr. Biol.">
        <title>Shared signatures of parasitism and phylogenomics unite Cryptomycota and microsporidia.</title>
        <authorList>
            <person name="James T.Y."/>
            <person name="Pelin A."/>
            <person name="Bonen L."/>
            <person name="Ahrendt S."/>
            <person name="Sain D."/>
            <person name="Corradi N."/>
            <person name="Stajich J.E."/>
        </authorList>
    </citation>
    <scope>NUCLEOTIDE SEQUENCE [LARGE SCALE GENOMIC DNA]</scope>
    <source>
        <strain evidence="12 14">CSF55</strain>
        <strain evidence="12 14">CSF55</strain>
    </source>
</reference>
<dbReference type="STRING" id="988480.A0A075AU85"/>
<organism evidence="12 14">
    <name type="scientific">Rozella allomycis (strain CSF55)</name>
    <dbReference type="NCBI Taxonomy" id="988480"/>
    <lineage>
        <taxon>Eukaryota</taxon>
        <taxon>Fungi</taxon>
        <taxon>Fungi incertae sedis</taxon>
        <taxon>Cryptomycota</taxon>
        <taxon>Cryptomycota incertae sedis</taxon>
        <taxon>Rozella</taxon>
    </lineage>
</organism>
<dbReference type="PANTHER" id="PTHR12695">
    <property type="entry name" value="GENERAL TRANSCRIPTION FACTOR IIH SUBUNIT 2"/>
    <property type="match status" value="1"/>
</dbReference>
<keyword evidence="5" id="KW-0863">Zinc-finger</keyword>
<reference evidence="15" key="2">
    <citation type="journal article" date="2018" name="Nat. Microbiol.">
        <title>Leveraging single-cell genomics to expand the fungal tree of life.</title>
        <authorList>
            <person name="Ahrendt S.R."/>
            <person name="Quandt C.A."/>
            <person name="Ciobanu D."/>
            <person name="Clum A."/>
            <person name="Salamov A."/>
            <person name="Andreopoulos B."/>
            <person name="Cheng J.F."/>
            <person name="Woyke T."/>
            <person name="Pelin A."/>
            <person name="Henrissat B."/>
            <person name="Reynolds N.K."/>
            <person name="Benny G.L."/>
            <person name="Smith M.E."/>
            <person name="James T.Y."/>
            <person name="Grigoriev I.V."/>
        </authorList>
    </citation>
    <scope>NUCLEOTIDE SEQUENCE [LARGE SCALE GENOMIC DNA]</scope>
    <source>
        <strain evidence="15">CSF55</strain>
    </source>
</reference>
<evidence type="ECO:0000256" key="4">
    <source>
        <dbReference type="ARBA" id="ARBA00022763"/>
    </source>
</evidence>
<reference evidence="13" key="3">
    <citation type="submission" date="2018-08" db="EMBL/GenBank/DDBJ databases">
        <title>Leveraging single-cell genomics to expand the Fungal Tree of Life.</title>
        <authorList>
            <consortium name="DOE Joint Genome Institute"/>
            <person name="Ahrendt S.R."/>
            <person name="Quandt C.A."/>
            <person name="Ciobanu D."/>
            <person name="Clum A."/>
            <person name="Salamov A."/>
            <person name="Andreopoulos B."/>
            <person name="Cheng J.-F."/>
            <person name="Woyke T."/>
            <person name="Pelin A."/>
            <person name="Henrissat B."/>
            <person name="Reynolds N."/>
            <person name="Benny G.L."/>
            <person name="Smith M.E."/>
            <person name="James T.Y."/>
            <person name="Grigoriev I.V."/>
        </authorList>
    </citation>
    <scope>NUCLEOTIDE SEQUENCE</scope>
    <source>
        <strain evidence="13">CSF55</strain>
    </source>
</reference>
<dbReference type="AlphaFoldDB" id="A0A075AU85"/>
<dbReference type="GO" id="GO:0006289">
    <property type="term" value="P:nucleotide-excision repair"/>
    <property type="evidence" value="ECO:0007669"/>
    <property type="project" value="TreeGrafter"/>
</dbReference>
<dbReference type="GO" id="GO:0006357">
    <property type="term" value="P:regulation of transcription by RNA polymerase II"/>
    <property type="evidence" value="ECO:0007669"/>
    <property type="project" value="TreeGrafter"/>
</dbReference>